<dbReference type="SUPFAM" id="SSF56300">
    <property type="entry name" value="Metallo-dependent phosphatases"/>
    <property type="match status" value="1"/>
</dbReference>
<reference evidence="2 3" key="1">
    <citation type="submission" date="2023-11" db="EMBL/GenBank/DDBJ databases">
        <authorList>
            <person name="Cook R."/>
            <person name="Crisci M."/>
            <person name="Pye H."/>
            <person name="Adriaenssens E."/>
            <person name="Santini J."/>
        </authorList>
    </citation>
    <scope>NUCLEOTIDE SEQUENCE [LARGE SCALE GENOMIC DNA]</scope>
    <source>
        <strain evidence="2">Lak_Megaphage_Sonny</strain>
    </source>
</reference>
<dbReference type="Pfam" id="PF12850">
    <property type="entry name" value="Metallophos_2"/>
    <property type="match status" value="1"/>
</dbReference>
<protein>
    <submittedName>
        <fullName evidence="2">Phosphoesterase</fullName>
    </submittedName>
</protein>
<dbReference type="EMBL" id="OR769223">
    <property type="protein sequence ID" value="WQJ53582.1"/>
    <property type="molecule type" value="Genomic_DNA"/>
</dbReference>
<evidence type="ECO:0000259" key="1">
    <source>
        <dbReference type="Pfam" id="PF12850"/>
    </source>
</evidence>
<evidence type="ECO:0000313" key="2">
    <source>
        <dbReference type="EMBL" id="WQJ53582.1"/>
    </source>
</evidence>
<keyword evidence="3" id="KW-1185">Reference proteome</keyword>
<proteinExistence type="predicted"/>
<feature type="domain" description="Calcineurin-like phosphoesterase" evidence="1">
    <location>
        <begin position="180"/>
        <end position="334"/>
    </location>
</feature>
<dbReference type="PANTHER" id="PTHR36300">
    <property type="entry name" value="RAW, ISOFORM A"/>
    <property type="match status" value="1"/>
</dbReference>
<dbReference type="Proteomes" id="UP001358193">
    <property type="component" value="Segment"/>
</dbReference>
<dbReference type="InterPro" id="IPR029052">
    <property type="entry name" value="Metallo-depent_PP-like"/>
</dbReference>
<dbReference type="PANTHER" id="PTHR36300:SF1">
    <property type="entry name" value="RAW, ISOFORM A"/>
    <property type="match status" value="1"/>
</dbReference>
<dbReference type="Pfam" id="PF15891">
    <property type="entry name" value="Nuc_deoxyri_tr2"/>
    <property type="match status" value="2"/>
</dbReference>
<dbReference type="Gene3D" id="3.60.21.10">
    <property type="match status" value="1"/>
</dbReference>
<dbReference type="InterPro" id="IPR024654">
    <property type="entry name" value="Calcineurin-like_PHP_lpxH"/>
</dbReference>
<organism evidence="2 3">
    <name type="scientific">phage Lak_Megaphage_Sonny</name>
    <dbReference type="NCBI Taxonomy" id="3109229"/>
    <lineage>
        <taxon>Viruses</taxon>
        <taxon>Duplodnaviria</taxon>
        <taxon>Heunggongvirae</taxon>
        <taxon>Uroviricota</taxon>
        <taxon>Caudoviricetes</taxon>
        <taxon>Caudoviricetes code 15 clade</taxon>
    </lineage>
</organism>
<sequence>MKQNIISETIAQYYKLNESTNNIGSIIKCPKQLPNKKTNWYVFLAGPIQGAPKWQFDMPMINGVTWLSPRRASYADFDYDVQTQWETDNMRLSDVILFWIPEKIEVIEGRDYAQTTRTEFGEYVAKGKKVVIGIHKDFSGRRYFETKCKQYGIKLHDNLNDTVTELKDYIKECEKSPNTYIISDTHFSSDRTLELSKRPFKTVEEMDWHMIQKWNDTVHPCDTIYHLGDFGNFEYLKYLNGYKRFIRGNYERTEDTKEELTFKQQEKKYLKFGFDEYYGDFINIELKDGNNVLKTYVLAHEPLTCIHQINQFKNMHSNDNKKCFGIFGHIHGRQFIKDFGIDAGVDCNSFKPIDLKKADFYENAITKGFYDEEVWCNGQTMPHAGNYSRVFLGGTCNNSTWRKEIIPELTIEYFNPVVKDWTEEAKQNEEIEKHIKCNLQLYVLTPRMTGTFSIAEVTESAINNGKRTVLCILDKDKKGSKDIEFDESQKRSLDALKELVKKYGAYTCDNLKDAAKYLNNFYKADTKDKK</sequence>
<dbReference type="InterPro" id="IPR039470">
    <property type="entry name" value="Nuc_deoxyri_tr2"/>
</dbReference>
<name>A0ABZ0Z546_9CAUD</name>
<dbReference type="Gene3D" id="3.40.50.450">
    <property type="match status" value="2"/>
</dbReference>
<evidence type="ECO:0000313" key="3">
    <source>
        <dbReference type="Proteomes" id="UP001358193"/>
    </source>
</evidence>
<accession>A0ABZ0Z546</accession>